<reference evidence="1" key="1">
    <citation type="journal article" date="2020" name="Cell">
        <title>Large-Scale Comparative Analyses of Tick Genomes Elucidate Their Genetic Diversity and Vector Capacities.</title>
        <authorList>
            <consortium name="Tick Genome and Microbiome Consortium (TIGMIC)"/>
            <person name="Jia N."/>
            <person name="Wang J."/>
            <person name="Shi W."/>
            <person name="Du L."/>
            <person name="Sun Y."/>
            <person name="Zhan W."/>
            <person name="Jiang J.F."/>
            <person name="Wang Q."/>
            <person name="Zhang B."/>
            <person name="Ji P."/>
            <person name="Bell-Sakyi L."/>
            <person name="Cui X.M."/>
            <person name="Yuan T.T."/>
            <person name="Jiang B.G."/>
            <person name="Yang W.F."/>
            <person name="Lam T.T."/>
            <person name="Chang Q.C."/>
            <person name="Ding S.J."/>
            <person name="Wang X.J."/>
            <person name="Zhu J.G."/>
            <person name="Ruan X.D."/>
            <person name="Zhao L."/>
            <person name="Wei J.T."/>
            <person name="Ye R.Z."/>
            <person name="Que T.C."/>
            <person name="Du C.H."/>
            <person name="Zhou Y.H."/>
            <person name="Cheng J.X."/>
            <person name="Dai P.F."/>
            <person name="Guo W.B."/>
            <person name="Han X.H."/>
            <person name="Huang E.J."/>
            <person name="Li L.F."/>
            <person name="Wei W."/>
            <person name="Gao Y.C."/>
            <person name="Liu J.Z."/>
            <person name="Shao H.Z."/>
            <person name="Wang X."/>
            <person name="Wang C.C."/>
            <person name="Yang T.C."/>
            <person name="Huo Q.B."/>
            <person name="Li W."/>
            <person name="Chen H.Y."/>
            <person name="Chen S.E."/>
            <person name="Zhou L.G."/>
            <person name="Ni X.B."/>
            <person name="Tian J.H."/>
            <person name="Sheng Y."/>
            <person name="Liu T."/>
            <person name="Pan Y.S."/>
            <person name="Xia L.Y."/>
            <person name="Li J."/>
            <person name="Zhao F."/>
            <person name="Cao W.C."/>
        </authorList>
    </citation>
    <scope>NUCLEOTIDE SEQUENCE</scope>
    <source>
        <strain evidence="1">Rsan-2018</strain>
    </source>
</reference>
<dbReference type="AlphaFoldDB" id="A0A9D4SRR8"/>
<protein>
    <submittedName>
        <fullName evidence="1">Uncharacterized protein</fullName>
    </submittedName>
</protein>
<name>A0A9D4SRR8_RHISA</name>
<proteinExistence type="predicted"/>
<dbReference type="VEuPathDB" id="VectorBase:RSAN_051821"/>
<keyword evidence="2" id="KW-1185">Reference proteome</keyword>
<accession>A0A9D4SRR8</accession>
<evidence type="ECO:0000313" key="1">
    <source>
        <dbReference type="EMBL" id="KAH7942863.1"/>
    </source>
</evidence>
<dbReference type="Proteomes" id="UP000821837">
    <property type="component" value="Unassembled WGS sequence"/>
</dbReference>
<organism evidence="1 2">
    <name type="scientific">Rhipicephalus sanguineus</name>
    <name type="common">Brown dog tick</name>
    <name type="synonym">Ixodes sanguineus</name>
    <dbReference type="NCBI Taxonomy" id="34632"/>
    <lineage>
        <taxon>Eukaryota</taxon>
        <taxon>Metazoa</taxon>
        <taxon>Ecdysozoa</taxon>
        <taxon>Arthropoda</taxon>
        <taxon>Chelicerata</taxon>
        <taxon>Arachnida</taxon>
        <taxon>Acari</taxon>
        <taxon>Parasitiformes</taxon>
        <taxon>Ixodida</taxon>
        <taxon>Ixodoidea</taxon>
        <taxon>Ixodidae</taxon>
        <taxon>Rhipicephalinae</taxon>
        <taxon>Rhipicephalus</taxon>
        <taxon>Rhipicephalus</taxon>
    </lineage>
</organism>
<gene>
    <name evidence="1" type="ORF">HPB52_002040</name>
</gene>
<sequence>MGSKTNSSRTFPTDGLCEYIFYDSVYKAGPVEFEPYDLDADFRLFIDERKRFAATEFGIGYSFRYAYYLKEVIASTTAPAPFMMWYLWRHRICHFGVVDTPTRDLNESYVTAALESLKIADKVTDQHRAKGYVCITVFAAVIPDDTWENYYLDAFPNIFTPQLFIALGHYECGDNTFQDCHVVPPTLLSRPAQLSAANSSYQHDMTVTADSVGKMAARGVKAVWAISVTMKGRWTVPEETETPGFLCACAYDPEAKSFGSYAEVCNDPKFGHEYNYSLELHAAQYYSASDHRLFSFDDEVALGQKLCTVKARHTSIDIGIAVFDVDYEDFDNVCARTNWGGKFSRLRAVQLLLNFFRTKFSDPSANDTCLGLIT</sequence>
<comment type="caution">
    <text evidence="1">The sequence shown here is derived from an EMBL/GenBank/DDBJ whole genome shotgun (WGS) entry which is preliminary data.</text>
</comment>
<evidence type="ECO:0000313" key="2">
    <source>
        <dbReference type="Proteomes" id="UP000821837"/>
    </source>
</evidence>
<reference evidence="1" key="2">
    <citation type="submission" date="2021-09" db="EMBL/GenBank/DDBJ databases">
        <authorList>
            <person name="Jia N."/>
            <person name="Wang J."/>
            <person name="Shi W."/>
            <person name="Du L."/>
            <person name="Sun Y."/>
            <person name="Zhan W."/>
            <person name="Jiang J."/>
            <person name="Wang Q."/>
            <person name="Zhang B."/>
            <person name="Ji P."/>
            <person name="Sakyi L.B."/>
            <person name="Cui X."/>
            <person name="Yuan T."/>
            <person name="Jiang B."/>
            <person name="Yang W."/>
            <person name="Lam T.T.-Y."/>
            <person name="Chang Q."/>
            <person name="Ding S."/>
            <person name="Wang X."/>
            <person name="Zhu J."/>
            <person name="Ruan X."/>
            <person name="Zhao L."/>
            <person name="Wei J."/>
            <person name="Que T."/>
            <person name="Du C."/>
            <person name="Cheng J."/>
            <person name="Dai P."/>
            <person name="Han X."/>
            <person name="Huang E."/>
            <person name="Gao Y."/>
            <person name="Liu J."/>
            <person name="Shao H."/>
            <person name="Ye R."/>
            <person name="Li L."/>
            <person name="Wei W."/>
            <person name="Wang X."/>
            <person name="Wang C."/>
            <person name="Huo Q."/>
            <person name="Li W."/>
            <person name="Guo W."/>
            <person name="Chen H."/>
            <person name="Chen S."/>
            <person name="Zhou L."/>
            <person name="Zhou L."/>
            <person name="Ni X."/>
            <person name="Tian J."/>
            <person name="Zhou Y."/>
            <person name="Sheng Y."/>
            <person name="Liu T."/>
            <person name="Pan Y."/>
            <person name="Xia L."/>
            <person name="Li J."/>
            <person name="Zhao F."/>
            <person name="Cao W."/>
        </authorList>
    </citation>
    <scope>NUCLEOTIDE SEQUENCE</scope>
    <source>
        <strain evidence="1">Rsan-2018</strain>
        <tissue evidence="1">Larvae</tissue>
    </source>
</reference>
<dbReference type="EMBL" id="JABSTV010001253">
    <property type="protein sequence ID" value="KAH7942863.1"/>
    <property type="molecule type" value="Genomic_DNA"/>
</dbReference>